<dbReference type="SUPFAM" id="SSF109604">
    <property type="entry name" value="HD-domain/PDEase-like"/>
    <property type="match status" value="1"/>
</dbReference>
<dbReference type="PANTHER" id="PTHR37294">
    <property type="entry name" value="3'-5' EXORIBONUCLEASE YHAM"/>
    <property type="match status" value="1"/>
</dbReference>
<evidence type="ECO:0000259" key="2">
    <source>
        <dbReference type="Pfam" id="PF01336"/>
    </source>
</evidence>
<dbReference type="AlphaFoldDB" id="A0A2N5ZM67"/>
<evidence type="ECO:0000259" key="3">
    <source>
        <dbReference type="Pfam" id="PF01966"/>
    </source>
</evidence>
<dbReference type="PANTHER" id="PTHR37294:SF1">
    <property type="entry name" value="3'-5' EXORIBONUCLEASE YHAM"/>
    <property type="match status" value="1"/>
</dbReference>
<dbReference type="InterPro" id="IPR012340">
    <property type="entry name" value="NA-bd_OB-fold"/>
</dbReference>
<name>A0A2N5ZM67_MUIH1</name>
<sequence length="242" mass="27615">MATIKTLIPDSKIVEFNAVISKKDKRPFSNKPGNFLTFKLSDKTGDIVGQRWDNIESLDALKEGEVVIARGVVDEYRGQKQLKINELIPIEDFDPSDFIASYSSQEIIAAISYIDSVMKTIKEPFLKKLWKSFRKDQIFWERFRTAPAAIGYHHNRLGGLAVHTASVMRLCESFITQYQLTNYKKDLLLLGAALHDIGKIKEYVYETFIGMSTEGRLLGHISIAMGMLQLKIEDIKDFPEEF</sequence>
<reference evidence="4 5" key="1">
    <citation type="submission" date="2017-11" db="EMBL/GenBank/DDBJ databases">
        <title>Genome-resolved metagenomics identifies genetic mobility, metabolic interactions, and unexpected diversity in perchlorate-reducing communities.</title>
        <authorList>
            <person name="Barnum T.P."/>
            <person name="Figueroa I.A."/>
            <person name="Carlstrom C.I."/>
            <person name="Lucas L.N."/>
            <person name="Engelbrektson A.L."/>
            <person name="Coates J.D."/>
        </authorList>
    </citation>
    <scope>NUCLEOTIDE SEQUENCE [LARGE SCALE GENOMIC DNA]</scope>
    <source>
        <strain evidence="4">BM706</strain>
    </source>
</reference>
<dbReference type="GO" id="GO:0031125">
    <property type="term" value="P:rRNA 3'-end processing"/>
    <property type="evidence" value="ECO:0007669"/>
    <property type="project" value="TreeGrafter"/>
</dbReference>
<dbReference type="InterPro" id="IPR050798">
    <property type="entry name" value="YhaM_exoribonuc/phosphodiest"/>
</dbReference>
<proteinExistence type="predicted"/>
<dbReference type="Gene3D" id="2.40.50.140">
    <property type="entry name" value="Nucleic acid-binding proteins"/>
    <property type="match status" value="1"/>
</dbReference>
<dbReference type="CDD" id="cd00077">
    <property type="entry name" value="HDc"/>
    <property type="match status" value="1"/>
</dbReference>
<dbReference type="InterPro" id="IPR004365">
    <property type="entry name" value="NA-bd_OB_tRNA"/>
</dbReference>
<gene>
    <name evidence="4" type="ORF">C0601_01015</name>
</gene>
<dbReference type="SUPFAM" id="SSF50249">
    <property type="entry name" value="Nucleic acid-binding proteins"/>
    <property type="match status" value="1"/>
</dbReference>
<evidence type="ECO:0000313" key="4">
    <source>
        <dbReference type="EMBL" id="PLX19774.1"/>
    </source>
</evidence>
<dbReference type="InterPro" id="IPR003607">
    <property type="entry name" value="HD/PDEase_dom"/>
</dbReference>
<accession>A0A2N5ZM67</accession>
<dbReference type="Gene3D" id="1.10.3210.10">
    <property type="entry name" value="Hypothetical protein af1432"/>
    <property type="match status" value="1"/>
</dbReference>
<feature type="domain" description="HD" evidence="3">
    <location>
        <begin position="162"/>
        <end position="228"/>
    </location>
</feature>
<evidence type="ECO:0000256" key="1">
    <source>
        <dbReference type="ARBA" id="ARBA00022801"/>
    </source>
</evidence>
<dbReference type="GO" id="GO:0003676">
    <property type="term" value="F:nucleic acid binding"/>
    <property type="evidence" value="ECO:0007669"/>
    <property type="project" value="InterPro"/>
</dbReference>
<evidence type="ECO:0008006" key="6">
    <source>
        <dbReference type="Google" id="ProtNLM"/>
    </source>
</evidence>
<protein>
    <recommendedName>
        <fullName evidence="6">HD domain-containing protein</fullName>
    </recommendedName>
</protein>
<keyword evidence="1" id="KW-0378">Hydrolase</keyword>
<dbReference type="Proteomes" id="UP000234857">
    <property type="component" value="Unassembled WGS sequence"/>
</dbReference>
<dbReference type="InterPro" id="IPR006674">
    <property type="entry name" value="HD_domain"/>
</dbReference>
<comment type="caution">
    <text evidence="4">The sequence shown here is derived from an EMBL/GenBank/DDBJ whole genome shotgun (WGS) entry which is preliminary data.</text>
</comment>
<dbReference type="Pfam" id="PF01336">
    <property type="entry name" value="tRNA_anti-codon"/>
    <property type="match status" value="1"/>
</dbReference>
<organism evidence="4 5">
    <name type="scientific">Muiribacterium halophilum</name>
    <dbReference type="NCBI Taxonomy" id="2053465"/>
    <lineage>
        <taxon>Bacteria</taxon>
        <taxon>Candidatus Muiribacteriota</taxon>
        <taxon>Candidatus Muiribacteriia</taxon>
        <taxon>Candidatus Muiribacteriales</taxon>
        <taxon>Candidatus Muiribacteriaceae</taxon>
        <taxon>Candidatus Muiribacterium</taxon>
    </lineage>
</organism>
<feature type="domain" description="OB" evidence="2">
    <location>
        <begin position="20"/>
        <end position="90"/>
    </location>
</feature>
<dbReference type="EMBL" id="PKTG01000019">
    <property type="protein sequence ID" value="PLX19774.1"/>
    <property type="molecule type" value="Genomic_DNA"/>
</dbReference>
<dbReference type="Pfam" id="PF01966">
    <property type="entry name" value="HD"/>
    <property type="match status" value="1"/>
</dbReference>
<dbReference type="GO" id="GO:0016787">
    <property type="term" value="F:hydrolase activity"/>
    <property type="evidence" value="ECO:0007669"/>
    <property type="project" value="UniProtKB-KW"/>
</dbReference>
<evidence type="ECO:0000313" key="5">
    <source>
        <dbReference type="Proteomes" id="UP000234857"/>
    </source>
</evidence>